<sequence>MSDTRVRTAGEGRQAKAWLAAAGALLIAALLGALMGILMPTPLYGAVAQEAGGAIFSLNIGLVIWTWVLFL</sequence>
<dbReference type="AlphaFoldDB" id="X0YJB3"/>
<feature type="transmembrane region" description="Helical" evidence="1">
    <location>
        <begin position="17"/>
        <end position="39"/>
    </location>
</feature>
<organism evidence="2">
    <name type="scientific">marine sediment metagenome</name>
    <dbReference type="NCBI Taxonomy" id="412755"/>
    <lineage>
        <taxon>unclassified sequences</taxon>
        <taxon>metagenomes</taxon>
        <taxon>ecological metagenomes</taxon>
    </lineage>
</organism>
<accession>X0YJB3</accession>
<gene>
    <name evidence="2" type="ORF">S01H1_85089</name>
</gene>
<protein>
    <submittedName>
        <fullName evidence="2">Uncharacterized protein</fullName>
    </submittedName>
</protein>
<keyword evidence="1" id="KW-1133">Transmembrane helix</keyword>
<reference evidence="2" key="1">
    <citation type="journal article" date="2014" name="Front. Microbiol.">
        <title>High frequency of phylogenetically diverse reductive dehalogenase-homologous genes in deep subseafloor sedimentary metagenomes.</title>
        <authorList>
            <person name="Kawai M."/>
            <person name="Futagami T."/>
            <person name="Toyoda A."/>
            <person name="Takaki Y."/>
            <person name="Nishi S."/>
            <person name="Hori S."/>
            <person name="Arai W."/>
            <person name="Tsubouchi T."/>
            <person name="Morono Y."/>
            <person name="Uchiyama I."/>
            <person name="Ito T."/>
            <person name="Fujiyama A."/>
            <person name="Inagaki F."/>
            <person name="Takami H."/>
        </authorList>
    </citation>
    <scope>NUCLEOTIDE SEQUENCE</scope>
    <source>
        <strain evidence="2">Expedition CK06-06</strain>
    </source>
</reference>
<name>X0YJB3_9ZZZZ</name>
<proteinExistence type="predicted"/>
<evidence type="ECO:0000256" key="1">
    <source>
        <dbReference type="SAM" id="Phobius"/>
    </source>
</evidence>
<dbReference type="EMBL" id="BARS01058298">
    <property type="protein sequence ID" value="GAG47217.1"/>
    <property type="molecule type" value="Genomic_DNA"/>
</dbReference>
<feature type="non-terminal residue" evidence="2">
    <location>
        <position position="71"/>
    </location>
</feature>
<keyword evidence="1" id="KW-0472">Membrane</keyword>
<keyword evidence="1" id="KW-0812">Transmembrane</keyword>
<evidence type="ECO:0000313" key="2">
    <source>
        <dbReference type="EMBL" id="GAG47217.1"/>
    </source>
</evidence>
<comment type="caution">
    <text evidence="2">The sequence shown here is derived from an EMBL/GenBank/DDBJ whole genome shotgun (WGS) entry which is preliminary data.</text>
</comment>
<feature type="transmembrane region" description="Helical" evidence="1">
    <location>
        <begin position="51"/>
        <end position="70"/>
    </location>
</feature>